<comment type="caution">
    <text evidence="2">The sequence shown here is derived from an EMBL/GenBank/DDBJ whole genome shotgun (WGS) entry which is preliminary data.</text>
</comment>
<proteinExistence type="predicted"/>
<name>A0A426YY90_ENSVE</name>
<gene>
    <name evidence="2" type="ORF">B296_00025833</name>
</gene>
<sequence length="97" mass="10541">VFETLVGTASALGEWRHHHRRPLPLPPIESSTIPTSSNQASSGLSIRNLCVCSLGDWNSGEMTAKKLRLWTALTIPEVDEGRAARWNPSAEIVIGHG</sequence>
<feature type="region of interest" description="Disordered" evidence="1">
    <location>
        <begin position="17"/>
        <end position="41"/>
    </location>
</feature>
<evidence type="ECO:0000313" key="2">
    <source>
        <dbReference type="EMBL" id="RRT56707.1"/>
    </source>
</evidence>
<dbReference type="EMBL" id="AMZH03009504">
    <property type="protein sequence ID" value="RRT56707.1"/>
    <property type="molecule type" value="Genomic_DNA"/>
</dbReference>
<feature type="compositionally biased region" description="Low complexity" evidence="1">
    <location>
        <begin position="28"/>
        <end position="37"/>
    </location>
</feature>
<dbReference type="AlphaFoldDB" id="A0A426YY90"/>
<protein>
    <submittedName>
        <fullName evidence="2">Uncharacterized protein</fullName>
    </submittedName>
</protein>
<evidence type="ECO:0000256" key="1">
    <source>
        <dbReference type="SAM" id="MobiDB-lite"/>
    </source>
</evidence>
<feature type="non-terminal residue" evidence="2">
    <location>
        <position position="1"/>
    </location>
</feature>
<dbReference type="Proteomes" id="UP000287651">
    <property type="component" value="Unassembled WGS sequence"/>
</dbReference>
<accession>A0A426YY90</accession>
<organism evidence="2 3">
    <name type="scientific">Ensete ventricosum</name>
    <name type="common">Abyssinian banana</name>
    <name type="synonym">Musa ensete</name>
    <dbReference type="NCBI Taxonomy" id="4639"/>
    <lineage>
        <taxon>Eukaryota</taxon>
        <taxon>Viridiplantae</taxon>
        <taxon>Streptophyta</taxon>
        <taxon>Embryophyta</taxon>
        <taxon>Tracheophyta</taxon>
        <taxon>Spermatophyta</taxon>
        <taxon>Magnoliopsida</taxon>
        <taxon>Liliopsida</taxon>
        <taxon>Zingiberales</taxon>
        <taxon>Musaceae</taxon>
        <taxon>Ensete</taxon>
    </lineage>
</organism>
<reference evidence="2 3" key="1">
    <citation type="journal article" date="2014" name="Agronomy (Basel)">
        <title>A Draft Genome Sequence for Ensete ventricosum, the Drought-Tolerant Tree Against Hunger.</title>
        <authorList>
            <person name="Harrison J."/>
            <person name="Moore K.A."/>
            <person name="Paszkiewicz K."/>
            <person name="Jones T."/>
            <person name="Grant M."/>
            <person name="Ambacheew D."/>
            <person name="Muzemil S."/>
            <person name="Studholme D.J."/>
        </authorList>
    </citation>
    <scope>NUCLEOTIDE SEQUENCE [LARGE SCALE GENOMIC DNA]</scope>
</reference>
<evidence type="ECO:0000313" key="3">
    <source>
        <dbReference type="Proteomes" id="UP000287651"/>
    </source>
</evidence>